<keyword evidence="6" id="KW-1185">Reference proteome</keyword>
<proteinExistence type="inferred from homology"/>
<evidence type="ECO:0000256" key="2">
    <source>
        <dbReference type="ARBA" id="ARBA00022741"/>
    </source>
</evidence>
<dbReference type="EMBL" id="JAWCUA010000003">
    <property type="protein sequence ID" value="MDU0112137.1"/>
    <property type="molecule type" value="Genomic_DNA"/>
</dbReference>
<dbReference type="PANTHER" id="PTHR32039">
    <property type="entry name" value="MAGNESIUM-CHELATASE SUBUNIT CHLI"/>
    <property type="match status" value="1"/>
</dbReference>
<accession>A0ABU3QY22</accession>
<dbReference type="InterPro" id="IPR045006">
    <property type="entry name" value="CHLI-like"/>
</dbReference>
<dbReference type="InterPro" id="IPR025158">
    <property type="entry name" value="Mg_chelat-rel_C"/>
</dbReference>
<dbReference type="Pfam" id="PF01078">
    <property type="entry name" value="Mg_chelatase"/>
    <property type="match status" value="1"/>
</dbReference>
<dbReference type="InterPro" id="IPR001208">
    <property type="entry name" value="MCM_dom"/>
</dbReference>
<sequence>MSFATVYSRARVGINAPLVTIEVHISNGLPSFQIVGLPDASVRESRDRVRSALVNSDFQFPQTRLTVNLSPADIPKEGARFDLAIAVGILAASAQVPVDKLIQYEFYGELGLNGDVRGIIGEIPTTMACGKAQRICILPKENISQAGLVENTEILEASTLMEVFHHLTGQQNLAFHPPNKNSDNTHMVSGHDLNDVIGQTMAKRALEIAAAGQHNLLFLGPPGTGKSMLASRLASILPEMSIEQALQTAAIHSVSGKPFDFTKWRTRPFRNPHHTASGVALVGGGSVPKPGEISLSHNGVLFLDELPEFDRKVLDVLREPMETGVITISRATQQADFPARFQFVGALNPSPTGHYNDGRSTSDQVLRYLNKISGPLLDRIDIQIDVPALPKGALTGNNHTGETSAVVKQRVNQAREIMLARAGKPNALLSSKEVAKYCILLKDDQLFLENTIHHLNMSIRAYHKILKVARTIADLQQTKDINRGHLTEALNYRAMDRLLAHLSQ</sequence>
<evidence type="ECO:0000313" key="5">
    <source>
        <dbReference type="EMBL" id="MDU0112137.1"/>
    </source>
</evidence>
<dbReference type="Pfam" id="PF13335">
    <property type="entry name" value="Mg_chelatase_C"/>
    <property type="match status" value="1"/>
</dbReference>
<keyword evidence="3" id="KW-0067">ATP-binding</keyword>
<organism evidence="5 6">
    <name type="scientific">Psychrosphaera aquimarina</name>
    <dbReference type="NCBI Taxonomy" id="2044854"/>
    <lineage>
        <taxon>Bacteria</taxon>
        <taxon>Pseudomonadati</taxon>
        <taxon>Pseudomonadota</taxon>
        <taxon>Gammaproteobacteria</taxon>
        <taxon>Alteromonadales</taxon>
        <taxon>Pseudoalteromonadaceae</taxon>
        <taxon>Psychrosphaera</taxon>
    </lineage>
</organism>
<evidence type="ECO:0000259" key="4">
    <source>
        <dbReference type="PROSITE" id="PS50051"/>
    </source>
</evidence>
<dbReference type="PROSITE" id="PS50051">
    <property type="entry name" value="MCM_2"/>
    <property type="match status" value="1"/>
</dbReference>
<keyword evidence="2" id="KW-0547">Nucleotide-binding</keyword>
<reference evidence="5 6" key="1">
    <citation type="submission" date="2023-10" db="EMBL/GenBank/DDBJ databases">
        <title>Psychrosphaera aquimaarina strain SW33 isolated from seawater.</title>
        <authorList>
            <person name="Bayburt H."/>
            <person name="Kim J.M."/>
            <person name="Choi B.J."/>
            <person name="Jeon C.O."/>
        </authorList>
    </citation>
    <scope>NUCLEOTIDE SEQUENCE [LARGE SCALE GENOMIC DNA]</scope>
    <source>
        <strain evidence="5 6">KCTC 52743</strain>
    </source>
</reference>
<name>A0ABU3QY22_9GAMM</name>
<protein>
    <submittedName>
        <fullName evidence="5">YifB family Mg chelatase-like AAA ATPase</fullName>
    </submittedName>
</protein>
<comment type="caution">
    <text evidence="5">The sequence shown here is derived from an EMBL/GenBank/DDBJ whole genome shotgun (WGS) entry which is preliminary data.</text>
</comment>
<dbReference type="NCBIfam" id="NF007365">
    <property type="entry name" value="PRK09862.1"/>
    <property type="match status" value="1"/>
</dbReference>
<evidence type="ECO:0000256" key="1">
    <source>
        <dbReference type="ARBA" id="ARBA00006354"/>
    </source>
</evidence>
<dbReference type="Proteomes" id="UP001257914">
    <property type="component" value="Unassembled WGS sequence"/>
</dbReference>
<gene>
    <name evidence="5" type="ORF">RT723_03800</name>
</gene>
<dbReference type="SMART" id="SM00382">
    <property type="entry name" value="AAA"/>
    <property type="match status" value="1"/>
</dbReference>
<feature type="domain" description="MCM C-terminal AAA(+) ATPase" evidence="4">
    <location>
        <begin position="291"/>
        <end position="382"/>
    </location>
</feature>
<evidence type="ECO:0000256" key="3">
    <source>
        <dbReference type="ARBA" id="ARBA00022840"/>
    </source>
</evidence>
<evidence type="ECO:0000313" key="6">
    <source>
        <dbReference type="Proteomes" id="UP001257914"/>
    </source>
</evidence>
<dbReference type="InterPro" id="IPR000523">
    <property type="entry name" value="Mg_chelatse_chII-like_cat_dom"/>
</dbReference>
<dbReference type="InterPro" id="IPR003593">
    <property type="entry name" value="AAA+_ATPase"/>
</dbReference>
<dbReference type="Pfam" id="PF13541">
    <property type="entry name" value="ChlI"/>
    <property type="match status" value="1"/>
</dbReference>
<dbReference type="RefSeq" id="WP_216056581.1">
    <property type="nucleotide sequence ID" value="NZ_JAWCUA010000003.1"/>
</dbReference>
<dbReference type="InterPro" id="IPR004482">
    <property type="entry name" value="Mg_chelat-rel"/>
</dbReference>
<dbReference type="NCBIfam" id="TIGR00368">
    <property type="entry name" value="YifB family Mg chelatase-like AAA ATPase"/>
    <property type="match status" value="1"/>
</dbReference>
<comment type="similarity">
    <text evidence="1">Belongs to the Mg-chelatase subunits D/I family. ComM subfamily.</text>
</comment>
<dbReference type="PANTHER" id="PTHR32039:SF7">
    <property type="entry name" value="COMPETENCE PROTEIN COMM"/>
    <property type="match status" value="1"/>
</dbReference>